<feature type="compositionally biased region" description="Acidic residues" evidence="1">
    <location>
        <begin position="84"/>
        <end position="96"/>
    </location>
</feature>
<evidence type="ECO:0000313" key="5">
    <source>
        <dbReference type="Proteomes" id="UP001152797"/>
    </source>
</evidence>
<dbReference type="Proteomes" id="UP001152797">
    <property type="component" value="Unassembled WGS sequence"/>
</dbReference>
<dbReference type="EMBL" id="CAMXCT030000409">
    <property type="protein sequence ID" value="CAL4765719.1"/>
    <property type="molecule type" value="Genomic_DNA"/>
</dbReference>
<comment type="caution">
    <text evidence="2">The sequence shown here is derived from an EMBL/GenBank/DDBJ whole genome shotgun (WGS) entry which is preliminary data.</text>
</comment>
<name>A0A9P1BRT5_9DINO</name>
<reference evidence="2" key="1">
    <citation type="submission" date="2022-10" db="EMBL/GenBank/DDBJ databases">
        <authorList>
            <person name="Chen Y."/>
            <person name="Dougan E. K."/>
            <person name="Chan C."/>
            <person name="Rhodes N."/>
            <person name="Thang M."/>
        </authorList>
    </citation>
    <scope>NUCLEOTIDE SEQUENCE</scope>
</reference>
<gene>
    <name evidence="2" type="ORF">C1SCF055_LOCUS6460</name>
</gene>
<evidence type="ECO:0000313" key="3">
    <source>
        <dbReference type="EMBL" id="CAL1131782.1"/>
    </source>
</evidence>
<dbReference type="EMBL" id="CAMXCT010000409">
    <property type="protein sequence ID" value="CAI3978407.1"/>
    <property type="molecule type" value="Genomic_DNA"/>
</dbReference>
<dbReference type="EMBL" id="CAMXCT020000409">
    <property type="protein sequence ID" value="CAL1131782.1"/>
    <property type="molecule type" value="Genomic_DNA"/>
</dbReference>
<accession>A0A9P1BRT5</accession>
<feature type="region of interest" description="Disordered" evidence="1">
    <location>
        <begin position="75"/>
        <end position="96"/>
    </location>
</feature>
<evidence type="ECO:0000256" key="1">
    <source>
        <dbReference type="SAM" id="MobiDB-lite"/>
    </source>
</evidence>
<evidence type="ECO:0000313" key="2">
    <source>
        <dbReference type="EMBL" id="CAI3978407.1"/>
    </source>
</evidence>
<proteinExistence type="predicted"/>
<sequence>MDRISPEPPLAQGSNDCPGLVLQGHDIRRMCRDFPEPRIPEVPSHPDSSPEMVAAARLNQFLQVSGCTALVSVPSADPVPSSPFEDDWSSGSDGDDSDAFDLRQYRYARSNPAAATASSVAAPVAMLARRWRKAAARATNVEDGLEDAVVAWSAVATGAPHVTSQGDRLLADLSDDDSENLEKDERRDLELLQRIADALVEFYGLGEAKRAIRLKSNVVNVVMVTEEAWRLKERESQLDEPPMFWLRGNRVYDFHGDRGTVADFEADLLTREVEDDATCRSRRQKQGLLPFPFLPLPQKEKVEDDDGNDANRAPKR</sequence>
<dbReference type="AlphaFoldDB" id="A0A9P1BRT5"/>
<dbReference type="OrthoDB" id="447234at2759"/>
<reference evidence="3" key="2">
    <citation type="submission" date="2024-04" db="EMBL/GenBank/DDBJ databases">
        <authorList>
            <person name="Chen Y."/>
            <person name="Shah S."/>
            <person name="Dougan E. K."/>
            <person name="Thang M."/>
            <person name="Chan C."/>
        </authorList>
    </citation>
    <scope>NUCLEOTIDE SEQUENCE [LARGE SCALE GENOMIC DNA]</scope>
</reference>
<protein>
    <submittedName>
        <fullName evidence="4">Ribosome biogenesis protein BRX1-like</fullName>
    </submittedName>
</protein>
<evidence type="ECO:0000313" key="4">
    <source>
        <dbReference type="EMBL" id="CAL4765719.1"/>
    </source>
</evidence>
<organism evidence="2">
    <name type="scientific">Cladocopium goreaui</name>
    <dbReference type="NCBI Taxonomy" id="2562237"/>
    <lineage>
        <taxon>Eukaryota</taxon>
        <taxon>Sar</taxon>
        <taxon>Alveolata</taxon>
        <taxon>Dinophyceae</taxon>
        <taxon>Suessiales</taxon>
        <taxon>Symbiodiniaceae</taxon>
        <taxon>Cladocopium</taxon>
    </lineage>
</organism>
<feature type="region of interest" description="Disordered" evidence="1">
    <location>
        <begin position="290"/>
        <end position="316"/>
    </location>
</feature>
<keyword evidence="5" id="KW-1185">Reference proteome</keyword>